<dbReference type="EnsemblMetazoa" id="CapteT222937">
    <property type="protein sequence ID" value="CapteP222937"/>
    <property type="gene ID" value="CapteG222937"/>
</dbReference>
<dbReference type="InterPro" id="IPR001846">
    <property type="entry name" value="VWF_type-D"/>
</dbReference>
<accession>X2ATS3</accession>
<dbReference type="EMBL" id="AMQN01000155">
    <property type="status" value="NOT_ANNOTATED_CDS"/>
    <property type="molecule type" value="Genomic_DNA"/>
</dbReference>
<protein>
    <recommendedName>
        <fullName evidence="11">VWFD domain-containing protein</fullName>
    </recommendedName>
</protein>
<dbReference type="PROSITE" id="PS50092">
    <property type="entry name" value="TSP1"/>
    <property type="match status" value="1"/>
</dbReference>
<evidence type="ECO:0000256" key="2">
    <source>
        <dbReference type="ARBA" id="ARBA00023157"/>
    </source>
</evidence>
<dbReference type="InterPro" id="IPR000884">
    <property type="entry name" value="TSP1_rpt"/>
</dbReference>
<dbReference type="Pfam" id="PF01826">
    <property type="entry name" value="TIL"/>
    <property type="match status" value="1"/>
</dbReference>
<reference evidence="9" key="3">
    <citation type="submission" date="2015-06" db="UniProtKB">
        <authorList>
            <consortium name="EnsemblMetazoa"/>
        </authorList>
    </citation>
    <scope>IDENTIFICATION</scope>
</reference>
<reference evidence="10" key="2">
    <citation type="journal article" date="2013" name="Nature">
        <title>Insights into bilaterian evolution from three spiralian genomes.</title>
        <authorList>
            <person name="Simakov O."/>
            <person name="Marletaz F."/>
            <person name="Cho S.J."/>
            <person name="Edsinger-Gonzales E."/>
            <person name="Havlak P."/>
            <person name="Hellsten U."/>
            <person name="Kuo D.H."/>
            <person name="Larsson T."/>
            <person name="Lv J."/>
            <person name="Arendt D."/>
            <person name="Savage R."/>
            <person name="Osoegawa K."/>
            <person name="de Jong P."/>
            <person name="Grimwood J."/>
            <person name="Chapman J.A."/>
            <person name="Shapiro H."/>
            <person name="Aerts A."/>
            <person name="Otillar R.P."/>
            <person name="Terry A.Y."/>
            <person name="Boore J.L."/>
            <person name="Grigoriev I.V."/>
            <person name="Lindberg D.R."/>
            <person name="Seaver E.C."/>
            <person name="Weisblat D.A."/>
            <person name="Putnam N.H."/>
            <person name="Rokhsar D.S."/>
        </authorList>
    </citation>
    <scope>NUCLEOTIDE SEQUENCE</scope>
    <source>
        <strain evidence="10">I ESC-2004</strain>
    </source>
</reference>
<feature type="region of interest" description="Disordered" evidence="5">
    <location>
        <begin position="626"/>
        <end position="651"/>
    </location>
</feature>
<dbReference type="Gene3D" id="2.10.25.10">
    <property type="entry name" value="Laminin"/>
    <property type="match status" value="2"/>
</dbReference>
<evidence type="ECO:0000259" key="8">
    <source>
        <dbReference type="PROSITE" id="PS51233"/>
    </source>
</evidence>
<keyword evidence="10" id="KW-1185">Reference proteome</keyword>
<dbReference type="Gene3D" id="2.20.100.10">
    <property type="entry name" value="Thrombospondin type-1 (TSP1) repeat"/>
    <property type="match status" value="1"/>
</dbReference>
<reference evidence="10" key="1">
    <citation type="submission" date="2012-12" db="EMBL/GenBank/DDBJ databases">
        <authorList>
            <person name="Hellsten U."/>
            <person name="Grimwood J."/>
            <person name="Chapman J.A."/>
            <person name="Shapiro H."/>
            <person name="Aerts A."/>
            <person name="Otillar R.P."/>
            <person name="Terry A.Y."/>
            <person name="Boore J.L."/>
            <person name="Simakov O."/>
            <person name="Marletaz F."/>
            <person name="Cho S.-J."/>
            <person name="Edsinger-Gonzales E."/>
            <person name="Havlak P."/>
            <person name="Kuo D.-H."/>
            <person name="Larsson T."/>
            <person name="Lv J."/>
            <person name="Arendt D."/>
            <person name="Savage R."/>
            <person name="Osoegawa K."/>
            <person name="de Jong P."/>
            <person name="Lindberg D.R."/>
            <person name="Seaver E.C."/>
            <person name="Weisblat D.A."/>
            <person name="Putnam N.H."/>
            <person name="Grigoriev I.V."/>
            <person name="Rokhsar D.S."/>
        </authorList>
    </citation>
    <scope>NUCLEOTIDE SEQUENCE</scope>
    <source>
        <strain evidence="10">I ESC-2004</strain>
    </source>
</reference>
<feature type="domain" description="EGF-like" evidence="7">
    <location>
        <begin position="1712"/>
        <end position="1742"/>
    </location>
</feature>
<feature type="chain" id="PRO_5004948756" description="VWFD domain-containing protein" evidence="6">
    <location>
        <begin position="41"/>
        <end position="2198"/>
    </location>
</feature>
<keyword evidence="1" id="KW-0106">Calcium</keyword>
<dbReference type="HOGENOM" id="CLU_231233_0_0_1"/>
<dbReference type="InterPro" id="IPR036383">
    <property type="entry name" value="TSP1_rpt_sf"/>
</dbReference>
<dbReference type="Proteomes" id="UP000014760">
    <property type="component" value="Unassembled WGS sequence"/>
</dbReference>
<feature type="domain" description="VWFD" evidence="8">
    <location>
        <begin position="1305"/>
        <end position="1492"/>
    </location>
</feature>
<organism evidence="9 10">
    <name type="scientific">Capitella teleta</name>
    <name type="common">Polychaete worm</name>
    <dbReference type="NCBI Taxonomy" id="283909"/>
    <lineage>
        <taxon>Eukaryota</taxon>
        <taxon>Metazoa</taxon>
        <taxon>Spiralia</taxon>
        <taxon>Lophotrochozoa</taxon>
        <taxon>Annelida</taxon>
        <taxon>Polychaeta</taxon>
        <taxon>Sedentaria</taxon>
        <taxon>Scolecida</taxon>
        <taxon>Capitellidae</taxon>
        <taxon>Capitella</taxon>
    </lineage>
</organism>
<keyword evidence="3" id="KW-0325">Glycoprotein</keyword>
<dbReference type="PANTHER" id="PTHR11339">
    <property type="entry name" value="EXTRACELLULAR MATRIX GLYCOPROTEIN RELATED"/>
    <property type="match status" value="1"/>
</dbReference>
<evidence type="ECO:0000256" key="6">
    <source>
        <dbReference type="SAM" id="SignalP"/>
    </source>
</evidence>
<feature type="domain" description="EGF-like" evidence="7">
    <location>
        <begin position="1034"/>
        <end position="1065"/>
    </location>
</feature>
<dbReference type="Pfam" id="PF00094">
    <property type="entry name" value="VWD"/>
    <property type="match status" value="4"/>
</dbReference>
<evidence type="ECO:0000256" key="3">
    <source>
        <dbReference type="ARBA" id="ARBA00023180"/>
    </source>
</evidence>
<evidence type="ECO:0000313" key="9">
    <source>
        <dbReference type="EnsemblMetazoa" id="CapteP222937"/>
    </source>
</evidence>
<dbReference type="InterPro" id="IPR050780">
    <property type="entry name" value="Mucin_vWF_Thrombospondin_sf"/>
</dbReference>
<dbReference type="OMA" id="YHFENFW"/>
<feature type="disulfide bond" evidence="4">
    <location>
        <begin position="1055"/>
        <end position="1064"/>
    </location>
</feature>
<feature type="disulfide bond" evidence="4">
    <location>
        <begin position="1732"/>
        <end position="1741"/>
    </location>
</feature>
<proteinExistence type="predicted"/>
<evidence type="ECO:0000256" key="4">
    <source>
        <dbReference type="PROSITE-ProRule" id="PRU00076"/>
    </source>
</evidence>
<dbReference type="CDD" id="cd19941">
    <property type="entry name" value="TIL"/>
    <property type="match status" value="1"/>
</dbReference>
<feature type="signal peptide" evidence="6">
    <location>
        <begin position="1"/>
        <end position="40"/>
    </location>
</feature>
<dbReference type="InterPro" id="IPR000742">
    <property type="entry name" value="EGF"/>
</dbReference>
<dbReference type="OrthoDB" id="6059693at2759"/>
<feature type="domain" description="VWFD" evidence="8">
    <location>
        <begin position="826"/>
        <end position="1020"/>
    </location>
</feature>
<dbReference type="PANTHER" id="PTHR11339:SF386">
    <property type="entry name" value="HEMOLECTIN, ISOFORM A"/>
    <property type="match status" value="1"/>
</dbReference>
<keyword evidence="4" id="KW-0245">EGF-like domain</keyword>
<keyword evidence="6" id="KW-0732">Signal</keyword>
<name>X2ATS3_CAPTE</name>
<sequence>MISSLGLIRPTRRRWAPSGVHTALTLLLLLLSQYVTLSSSSDLAFIPSDPSDRTNILADSIFQDGVNEIVLRQNKIEATCSSTEGPLYCLTCLNARTEAECKAKGTLVECDSDEPICAVFTLETEHETKVFSRMCHSRPSCVTSVLGPKGKVCDDVAGKAVCTYCEFGKKGEDFTCGLPLTPTRAPSPCDQKAGEIVWCRSCTNVANEEECRSSGSMIECQSVDHMCGVTTNEDSEGSVKRYNRACKPIDQCPKSTVVANPKNCTGHGDSLHCNYCNYGVLDLDYDCAEASPREASPCDESHKEGLWCHACSGARNETHCKDIGHFERCKSADSVCEITVHQNVRGELVDFNRGCQARSICKNPSLGEKFKICSSSGDITSCSYCDLGKKDEDYLCSSAPCEEENGESLWCLSCHDARDLFDCILKGTFTQCLGEQMTCMSEIVSEAGRPSRFNRRCASNTRCPALHLGQENQVCRNDGDDQKCTYCDYGLPNIHYECKPDVCDFKRNETLHCLTCHESNSMEECLINGEFQACEGDQPICETKITSLGQNVVGYSRRCQSRSECPAGGVHIGSSVKECARQAGVKMCTHCDHGSLGSTYYCSQDGQFENALVCPGDDPANCYTSLEASPTPGGPVPDATSAKEDSIGSSRTRREIVMEDVIEGSGESSGGSGSGWMNDDETMCSSELGEVPACWTCQKAASDAECWAKGSFQPCLMPDPTCEYKFSTTKQESGDGELVEVTRQCSSKDWCSSHKMEPDSAVTYDLFGFHKRAEEVVETYRICGEETYDVEYVCVDPTEHRRSKRDTTSANPAPIVSCHTGAAERYTCHTSADQPFQFTSFDGRSVSFDGDCKYLLSGTPSDNGFSPVPQYQIFLKREQGGRSVAYVEVIFGDNIERINIRLLPGNVIQVNDTEILPRDLPQSFQYSEEDVITLVKTGSNHISIHSRFSTLTLGYDGRNGISVQLPKSYLNRNLKGLCGNLNGLWADDLTASNGDDVSMLGLDAGQAYGYSWQVVDEQDLRQVIHNYFGTKCSELESCQCQNGGVCVPHFGVCHCPSHTTGLQCQYNVSSQCTAAEEPSFRTFDGQEFDYTGPCVYLLASTSSSLPSNLRPFKVFVQNEKEELMITHPEGRKTRSVQIEHGSTSILLEPHSTVTIDGRRIESELYKVENGYIKRTGNSNIRVVLDLGLTLVYDGFYQVDIQVTEAYEGYLQGLCGNMDDSSLDDLTNSCGHDVAGLQEDSGRAMAESWQVEDTTHDINTCRNQPVCDSCNGGLYVTETGKCRCPVNQAGPQCQFSEFIYSKHVSSQCVALGDPHYRTFDGAMLHYQGACRYLMSGTTDDLPEVLVPFKAYIKNEHQDRASNRGSWTHHVEVVINGHTIYLDRFFNVMVDGLVVHLPHRSISGVDIIMHQGTSVQLKTYFGFTVNINNIGRVTIRLPLMYSGYVKGLCGNYNYIYYDDYTTQDGEYVGNNKNARGALVGNSWKTVEKSEPGCYEPFEDDIPDTSKLSPNLLNNHAHCDIMFNTSLAGNPFASCIPRLGNMSLLYLEACVYAAAVAGEAELLKAGQPPPTCRVLSAFADECRFKAGVNVPDWRWRTQCPLECPTGMEASARVSAAPKHCGQSPMIFYESLEGPGCGCPNGMMLSGIQCKLPTQCGCTTMDGFYHQLNSKWLSHDCSAINKCAIGKRGYPVVMTRPYECPGNGECSVDKGKMTCRFECNCQNGGECIPSSGKCRCPTNFMGKHCETEISCCQAWGDPHYQTYQGLTVDFMGSCRYQLTGTCPNSGNFDSFLVTAINAIPENHAMASLVKEISVEISGHRVDISLDGTVQVDEEIVSPPLAMDDLTIHKTPSHILMETPQLMVRYGRQKAEVCIPKKTLNTTQLCGICGSKNGSAEKELSSEFKYRVNYDHDEFCQRPLLRELLGGVPHFEASWKTRVEMNPQFCGLLYPFIRSGPFLKCWQHLDTKTRSAYHSGCRYAVYLMSGSQAEDAHQVSCRSLEAVAESCNKLGFMVEWRDEAQCTPLCPNGQVFHENTSSCPATCQNPLAPSLCPIAPTAACTCPPGQLRLGNVCVEPEKCGCFDKTEVYHPPNSWWYNDDCSSKYVCQPATSLVGSEIQKRLGCNFDNETCALVDGLRTCLPTKVDGRWSEWEEWSECVASPLHPDLKSRLRMRSCDNPAPSNGGEHCEGPAFQHDTADCQPIA</sequence>
<evidence type="ECO:0008006" key="11">
    <source>
        <dbReference type="Google" id="ProtNLM"/>
    </source>
</evidence>
<dbReference type="InterPro" id="IPR002919">
    <property type="entry name" value="TIL_dom"/>
</dbReference>
<evidence type="ECO:0000259" key="7">
    <source>
        <dbReference type="PROSITE" id="PS50026"/>
    </source>
</evidence>
<feature type="domain" description="VWFD" evidence="8">
    <location>
        <begin position="1746"/>
        <end position="1942"/>
    </location>
</feature>
<dbReference type="PROSITE" id="PS00022">
    <property type="entry name" value="EGF_1"/>
    <property type="match status" value="3"/>
</dbReference>
<evidence type="ECO:0000256" key="1">
    <source>
        <dbReference type="ARBA" id="ARBA00022837"/>
    </source>
</evidence>
<evidence type="ECO:0000256" key="5">
    <source>
        <dbReference type="SAM" id="MobiDB-lite"/>
    </source>
</evidence>
<dbReference type="PROSITE" id="PS51233">
    <property type="entry name" value="VWFD"/>
    <property type="match status" value="4"/>
</dbReference>
<dbReference type="SUPFAM" id="SSF82895">
    <property type="entry name" value="TSP-1 type 1 repeat"/>
    <property type="match status" value="1"/>
</dbReference>
<dbReference type="PROSITE" id="PS50026">
    <property type="entry name" value="EGF_3"/>
    <property type="match status" value="2"/>
</dbReference>
<comment type="caution">
    <text evidence="4">Lacks conserved residue(s) required for the propagation of feature annotation.</text>
</comment>
<feature type="compositionally biased region" description="Basic and acidic residues" evidence="5">
    <location>
        <begin position="641"/>
        <end position="651"/>
    </location>
</feature>
<dbReference type="SMART" id="SM00216">
    <property type="entry name" value="VWD"/>
    <property type="match status" value="4"/>
</dbReference>
<dbReference type="SMART" id="SM00181">
    <property type="entry name" value="EGF"/>
    <property type="match status" value="4"/>
</dbReference>
<dbReference type="InterPro" id="IPR036084">
    <property type="entry name" value="Ser_inhib-like_sf"/>
</dbReference>
<dbReference type="SUPFAM" id="SSF57567">
    <property type="entry name" value="Serine protease inhibitors"/>
    <property type="match status" value="2"/>
</dbReference>
<feature type="domain" description="VWFD" evidence="8">
    <location>
        <begin position="1070"/>
        <end position="1261"/>
    </location>
</feature>
<evidence type="ECO:0000313" key="10">
    <source>
        <dbReference type="Proteomes" id="UP000014760"/>
    </source>
</evidence>
<keyword evidence="2 4" id="KW-1015">Disulfide bond</keyword>